<dbReference type="Gene3D" id="3.40.1190.20">
    <property type="match status" value="1"/>
</dbReference>
<reference evidence="7 8" key="1">
    <citation type="journal article" date="2009" name="PLoS ONE">
        <title>Genome analysis of the anaerobic thermohalophilic bacterium Halothermothrix orenii.</title>
        <authorList>
            <person name="Mavromatis K."/>
            <person name="Ivanova N."/>
            <person name="Anderson I."/>
            <person name="Lykidis A."/>
            <person name="Hooper S.D."/>
            <person name="Sun H."/>
            <person name="Kunin V."/>
            <person name="Lapidus A."/>
            <person name="Hugenholtz P."/>
            <person name="Patel B."/>
            <person name="Kyrpides N.C."/>
        </authorList>
    </citation>
    <scope>NUCLEOTIDE SEQUENCE [LARGE SCALE GENOMIC DNA]</scope>
    <source>
        <strain evidence="8">H 168 / OCM 544 / DSM 9562</strain>
    </source>
</reference>
<dbReference type="Pfam" id="PF08543">
    <property type="entry name" value="Phos_pyr_kin"/>
    <property type="match status" value="1"/>
</dbReference>
<keyword evidence="8" id="KW-1185">Reference proteome</keyword>
<dbReference type="PANTHER" id="PTHR10534:SF2">
    <property type="entry name" value="PYRIDOXAL KINASE"/>
    <property type="match status" value="1"/>
</dbReference>
<dbReference type="RefSeq" id="WP_012635357.1">
    <property type="nucleotide sequence ID" value="NC_011899.1"/>
</dbReference>
<dbReference type="KEGG" id="hor:Hore_04110"/>
<dbReference type="GO" id="GO:0005829">
    <property type="term" value="C:cytosol"/>
    <property type="evidence" value="ECO:0007669"/>
    <property type="project" value="TreeGrafter"/>
</dbReference>
<dbReference type="InterPro" id="IPR004625">
    <property type="entry name" value="PyrdxlKinase"/>
</dbReference>
<dbReference type="NCBIfam" id="NF005491">
    <property type="entry name" value="PRK07105.1"/>
    <property type="match status" value="1"/>
</dbReference>
<proteinExistence type="predicted"/>
<gene>
    <name evidence="7" type="ordered locus">Hore_04110</name>
</gene>
<dbReference type="GO" id="GO:0005524">
    <property type="term" value="F:ATP binding"/>
    <property type="evidence" value="ECO:0007669"/>
    <property type="project" value="UniProtKB-KW"/>
</dbReference>
<dbReference type="SUPFAM" id="SSF53613">
    <property type="entry name" value="Ribokinase-like"/>
    <property type="match status" value="1"/>
</dbReference>
<dbReference type="HOGENOM" id="CLU_046496_2_0_9"/>
<dbReference type="PANTHER" id="PTHR10534">
    <property type="entry name" value="PYRIDOXAL KINASE"/>
    <property type="match status" value="1"/>
</dbReference>
<evidence type="ECO:0000256" key="3">
    <source>
        <dbReference type="ARBA" id="ARBA00022741"/>
    </source>
</evidence>
<protein>
    <recommendedName>
        <fullName evidence="1">pyridoxal kinase</fullName>
        <ecNumber evidence="1">2.7.1.35</ecNumber>
    </recommendedName>
</protein>
<evidence type="ECO:0000256" key="2">
    <source>
        <dbReference type="ARBA" id="ARBA00022679"/>
    </source>
</evidence>
<dbReference type="Proteomes" id="UP000000719">
    <property type="component" value="Chromosome"/>
</dbReference>
<evidence type="ECO:0000256" key="1">
    <source>
        <dbReference type="ARBA" id="ARBA00012104"/>
    </source>
</evidence>
<evidence type="ECO:0000313" key="7">
    <source>
        <dbReference type="EMBL" id="ACL69169.1"/>
    </source>
</evidence>
<feature type="domain" description="Pyridoxamine kinase/Phosphomethylpyrimidine kinase" evidence="6">
    <location>
        <begin position="30"/>
        <end position="262"/>
    </location>
</feature>
<evidence type="ECO:0000256" key="5">
    <source>
        <dbReference type="ARBA" id="ARBA00022840"/>
    </source>
</evidence>
<dbReference type="STRING" id="373903.Hore_04110"/>
<keyword evidence="4 7" id="KW-0418">Kinase</keyword>
<evidence type="ECO:0000256" key="4">
    <source>
        <dbReference type="ARBA" id="ARBA00022777"/>
    </source>
</evidence>
<evidence type="ECO:0000259" key="6">
    <source>
        <dbReference type="Pfam" id="PF08543"/>
    </source>
</evidence>
<dbReference type="GO" id="GO:0008478">
    <property type="term" value="F:pyridoxal kinase activity"/>
    <property type="evidence" value="ECO:0007669"/>
    <property type="project" value="UniProtKB-EC"/>
</dbReference>
<keyword evidence="3" id="KW-0547">Nucleotide-binding</keyword>
<dbReference type="GO" id="GO:0009443">
    <property type="term" value="P:pyridoxal 5'-phosphate salvage"/>
    <property type="evidence" value="ECO:0007669"/>
    <property type="project" value="InterPro"/>
</dbReference>
<dbReference type="AlphaFoldDB" id="B8D1U2"/>
<dbReference type="CDD" id="cd01173">
    <property type="entry name" value="pyridoxal_pyridoxamine_kinase"/>
    <property type="match status" value="1"/>
</dbReference>
<keyword evidence="2 7" id="KW-0808">Transferase</keyword>
<dbReference type="EC" id="2.7.1.35" evidence="1"/>
<organism evidence="7 8">
    <name type="scientific">Halothermothrix orenii (strain H 168 / OCM 544 / DSM 9562)</name>
    <dbReference type="NCBI Taxonomy" id="373903"/>
    <lineage>
        <taxon>Bacteria</taxon>
        <taxon>Bacillati</taxon>
        <taxon>Bacillota</taxon>
        <taxon>Clostridia</taxon>
        <taxon>Halanaerobiales</taxon>
        <taxon>Halothermotrichaceae</taxon>
        <taxon>Halothermothrix</taxon>
    </lineage>
</organism>
<dbReference type="InterPro" id="IPR029056">
    <property type="entry name" value="Ribokinase-like"/>
</dbReference>
<dbReference type="EMBL" id="CP001098">
    <property type="protein sequence ID" value="ACL69169.1"/>
    <property type="molecule type" value="Genomic_DNA"/>
</dbReference>
<evidence type="ECO:0000313" key="8">
    <source>
        <dbReference type="Proteomes" id="UP000000719"/>
    </source>
</evidence>
<sequence length="290" mass="32139">MQLPVPRVAAIHDLSGFGRASLTVIIPILSTLGIQVCPVPTAILSTHTGGFKDYKYIDLTEHLEDYINHWDKLNIKFDGIYSGFLGSPDQISIVSNFIEKFQGDNQLIVIDPVMGDNGQTYGPMNGRMIQEMKGLICQADVITPNMTEAAFLLDENYPETISEEKIKTYLVDLSQKGPRIVIITSVPFEGIKGKTSVVAYNRDDGRFWKVDCDYVPTHFPGTGDAFTSVVVGSMLQGDSLPLALDRAVQFVSTAIRTTYGYNYANREGVMLERVLENLKAPALSHSYEIF</sequence>
<dbReference type="OrthoDB" id="9800808at2"/>
<accession>B8D1U2</accession>
<dbReference type="eggNOG" id="COG2240">
    <property type="taxonomic scope" value="Bacteria"/>
</dbReference>
<keyword evidence="5" id="KW-0067">ATP-binding</keyword>
<name>B8D1U2_HALOH</name>
<dbReference type="InterPro" id="IPR013749">
    <property type="entry name" value="PM/HMP-P_kinase-1"/>
</dbReference>